<sequence length="367" mass="40541">MAITDMVQLLGDRLWKLLWELVMPVWWYWQERLTLFSYLAPRKDNLAQTSDCLVPQSLLKLVMAVALPNIRTQNGLTLTETGKLLTCKENEKSLSLRPRNTRVKSKPLQALMSFTGALMFGVAFSHWESLPPPGQETDTNELPPPLELHHRPSPWELGLSVASPGFGAAPSSSIVVLVLYLSTQGQRELLVRCGLAAALAGPDRAELGVCFSLGVRHERRQVEGLLEKQVEVASETEQYLLKHEGRVHGSVEPAAVAPHRKIPRFQFAAEEWDRKMFNAGRGQGLGLRSVCTLAKEKSRTVPLVLSQPERLGWARLGWAGQRGDGTGLGWAGLDWTGLSRAGLGLAKSPLVRHHVSITEVTAFSDRA</sequence>
<organism evidence="1 2">
    <name type="scientific">Willisornis vidua</name>
    <name type="common">Xingu scale-backed antbird</name>
    <dbReference type="NCBI Taxonomy" id="1566151"/>
    <lineage>
        <taxon>Eukaryota</taxon>
        <taxon>Metazoa</taxon>
        <taxon>Chordata</taxon>
        <taxon>Craniata</taxon>
        <taxon>Vertebrata</taxon>
        <taxon>Euteleostomi</taxon>
        <taxon>Archelosauria</taxon>
        <taxon>Archosauria</taxon>
        <taxon>Dinosauria</taxon>
        <taxon>Saurischia</taxon>
        <taxon>Theropoda</taxon>
        <taxon>Coelurosauria</taxon>
        <taxon>Aves</taxon>
        <taxon>Neognathae</taxon>
        <taxon>Neoaves</taxon>
        <taxon>Telluraves</taxon>
        <taxon>Australaves</taxon>
        <taxon>Passeriformes</taxon>
        <taxon>Thamnophilidae</taxon>
        <taxon>Willisornis</taxon>
    </lineage>
</organism>
<name>A0ABQ9DC25_9PASS</name>
<reference evidence="1" key="1">
    <citation type="submission" date="2019-10" db="EMBL/GenBank/DDBJ databases">
        <authorList>
            <person name="Soares A.E.R."/>
            <person name="Aleixo A."/>
            <person name="Schneider P."/>
            <person name="Miyaki C.Y."/>
            <person name="Schneider M.P."/>
            <person name="Mello C."/>
            <person name="Vasconcelos A.T.R."/>
        </authorList>
    </citation>
    <scope>NUCLEOTIDE SEQUENCE</scope>
    <source>
        <tissue evidence="1">Muscle</tissue>
    </source>
</reference>
<proteinExistence type="predicted"/>
<dbReference type="EMBL" id="WHWB01033855">
    <property type="protein sequence ID" value="KAJ7416165.1"/>
    <property type="molecule type" value="Genomic_DNA"/>
</dbReference>
<keyword evidence="2" id="KW-1185">Reference proteome</keyword>
<protein>
    <submittedName>
        <fullName evidence="1">Uncharacterized protein</fullName>
    </submittedName>
</protein>
<evidence type="ECO:0000313" key="1">
    <source>
        <dbReference type="EMBL" id="KAJ7416165.1"/>
    </source>
</evidence>
<dbReference type="Proteomes" id="UP001145742">
    <property type="component" value="Unassembled WGS sequence"/>
</dbReference>
<comment type="caution">
    <text evidence="1">The sequence shown here is derived from an EMBL/GenBank/DDBJ whole genome shotgun (WGS) entry which is preliminary data.</text>
</comment>
<evidence type="ECO:0000313" key="2">
    <source>
        <dbReference type="Proteomes" id="UP001145742"/>
    </source>
</evidence>
<gene>
    <name evidence="1" type="ORF">WISP_73288</name>
</gene>
<accession>A0ABQ9DC25</accession>